<sequence>MAHWISSKLKAAETLLQQIDQQAAESLKKNEKETVDDQLVVETSSKTPETKSLIKDQLKKKSAENVLSQSISPGHNRDLNAFSISNSDVNKNVEAGRSLNLNSKPNLNPGLTDSDWTELLSVPDKKAVSGAGVTSQGSNRVLVTRPLKKNGKKAGNSGQGLNLSVVDGRTEKVGNNEVLKSSRKSNVGSESNTSADSNERTSVVGDATPRTLSFQSVSSGGESNERDNMLTPIFGTKNLGITEGVNDIVDVEKLILLNDNDHSSQMTSVSLDKKLDTEVERNGSDRPEMAIGGTISSKIGSRGSSSKKKVLPLPSEVDSNSETDTSSSDSESEREREERRKRKQQILAEKAAAKAIEAIKERENMVARLEGEKQSLEKMFEERAIQQVQEASDLQTTMMETMDAVELEKQKHNNTRMEALARLAKLESLNADLARSFANVQKSLEVEADRIAELRHQIHMKEATLEDLRREISNAHQNGDALRASKGVEFEMEMLEAEYSFVTDKVARMQTQAKTLETSIETTRREIEDPSEVEIELKRRLSQLTDHLIQKQAQVETLSSEKAMLLLKIEAVSKLLDEHGPADFPSTSSRDELDQGAWHLSNSKLRSLLKGRMQSGQHQFGSLVRQLDSLFCTGAVFLRRNSTARAWSLVYLACLHLWVVYILMSHSPVTDDTRSSAVISLENINNTGGGV</sequence>
<keyword evidence="3" id="KW-1133">Transmembrane helix</keyword>
<dbReference type="EMBL" id="JBEAFC010000006">
    <property type="protein sequence ID" value="KAL1554750.1"/>
    <property type="molecule type" value="Genomic_DNA"/>
</dbReference>
<keyword evidence="4" id="KW-0333">Golgi apparatus</keyword>
<evidence type="ECO:0000256" key="2">
    <source>
        <dbReference type="ARBA" id="ARBA00022692"/>
    </source>
</evidence>
<evidence type="ECO:0000256" key="6">
    <source>
        <dbReference type="ARBA" id="ARBA00023136"/>
    </source>
</evidence>
<evidence type="ECO:0000256" key="5">
    <source>
        <dbReference type="ARBA" id="ARBA00023054"/>
    </source>
</evidence>
<feature type="region of interest" description="Disordered" evidence="7">
    <location>
        <begin position="263"/>
        <end position="344"/>
    </location>
</feature>
<comment type="subcellular location">
    <subcellularLocation>
        <location evidence="1">Golgi apparatus membrane</location>
    </subcellularLocation>
</comment>
<feature type="compositionally biased region" description="Low complexity" evidence="7">
    <location>
        <begin position="291"/>
        <end position="304"/>
    </location>
</feature>
<evidence type="ECO:0000256" key="1">
    <source>
        <dbReference type="ARBA" id="ARBA00004394"/>
    </source>
</evidence>
<reference evidence="8 9" key="1">
    <citation type="submission" date="2024-06" db="EMBL/GenBank/DDBJ databases">
        <title>A chromosome level genome sequence of Diviner's sage (Salvia divinorum).</title>
        <authorList>
            <person name="Ford S.A."/>
            <person name="Ro D.-K."/>
            <person name="Ness R.W."/>
            <person name="Phillips M.A."/>
        </authorList>
    </citation>
    <scope>NUCLEOTIDE SEQUENCE [LARGE SCALE GENOMIC DNA]</scope>
    <source>
        <strain evidence="8">SAF-2024a</strain>
        <tissue evidence="8">Leaf</tissue>
    </source>
</reference>
<dbReference type="AlphaFoldDB" id="A0ABD1HFM9"/>
<dbReference type="Proteomes" id="UP001567538">
    <property type="component" value="Unassembled WGS sequence"/>
</dbReference>
<dbReference type="PANTHER" id="PTHR13815">
    <property type="entry name" value="GOLGIN-84"/>
    <property type="match status" value="1"/>
</dbReference>
<dbReference type="GO" id="GO:0000139">
    <property type="term" value="C:Golgi membrane"/>
    <property type="evidence" value="ECO:0007669"/>
    <property type="project" value="UniProtKB-SubCell"/>
</dbReference>
<feature type="compositionally biased region" description="Polar residues" evidence="7">
    <location>
        <begin position="184"/>
        <end position="196"/>
    </location>
</feature>
<evidence type="ECO:0000256" key="3">
    <source>
        <dbReference type="ARBA" id="ARBA00022989"/>
    </source>
</evidence>
<evidence type="ECO:0000256" key="4">
    <source>
        <dbReference type="ARBA" id="ARBA00023034"/>
    </source>
</evidence>
<keyword evidence="5" id="KW-0175">Coiled coil</keyword>
<evidence type="ECO:0000256" key="7">
    <source>
        <dbReference type="SAM" id="MobiDB-lite"/>
    </source>
</evidence>
<evidence type="ECO:0000313" key="9">
    <source>
        <dbReference type="Proteomes" id="UP001567538"/>
    </source>
</evidence>
<protein>
    <submittedName>
        <fullName evidence="8">Golgin candidate 2-like</fullName>
    </submittedName>
</protein>
<keyword evidence="2" id="KW-0812">Transmembrane</keyword>
<accession>A0ABD1HFM9</accession>
<feature type="compositionally biased region" description="Basic and acidic residues" evidence="7">
    <location>
        <begin position="271"/>
        <end position="288"/>
    </location>
</feature>
<feature type="compositionally biased region" description="Polar residues" evidence="7">
    <location>
        <begin position="132"/>
        <end position="141"/>
    </location>
</feature>
<dbReference type="InterPro" id="IPR019177">
    <property type="entry name" value="Golgin_subfamily_A_member_5"/>
</dbReference>
<keyword evidence="6" id="KW-0472">Membrane</keyword>
<name>A0ABD1HFM9_SALDI</name>
<dbReference type="PANTHER" id="PTHR13815:SF5">
    <property type="entry name" value="GOLGIN CANDIDATE 2"/>
    <property type="match status" value="1"/>
</dbReference>
<gene>
    <name evidence="8" type="ORF">AAHA92_15275</name>
</gene>
<proteinExistence type="predicted"/>
<evidence type="ECO:0000313" key="8">
    <source>
        <dbReference type="EMBL" id="KAL1554750.1"/>
    </source>
</evidence>
<feature type="compositionally biased region" description="Polar residues" evidence="7">
    <location>
        <begin position="210"/>
        <end position="222"/>
    </location>
</feature>
<dbReference type="Pfam" id="PF09787">
    <property type="entry name" value="Golgin_A5"/>
    <property type="match status" value="1"/>
</dbReference>
<comment type="caution">
    <text evidence="8">The sequence shown here is derived from an EMBL/GenBank/DDBJ whole genome shotgun (WGS) entry which is preliminary data.</text>
</comment>
<keyword evidence="9" id="KW-1185">Reference proteome</keyword>
<organism evidence="8 9">
    <name type="scientific">Salvia divinorum</name>
    <name type="common">Maria pastora</name>
    <name type="synonym">Diviner's sage</name>
    <dbReference type="NCBI Taxonomy" id="28513"/>
    <lineage>
        <taxon>Eukaryota</taxon>
        <taxon>Viridiplantae</taxon>
        <taxon>Streptophyta</taxon>
        <taxon>Embryophyta</taxon>
        <taxon>Tracheophyta</taxon>
        <taxon>Spermatophyta</taxon>
        <taxon>Magnoliopsida</taxon>
        <taxon>eudicotyledons</taxon>
        <taxon>Gunneridae</taxon>
        <taxon>Pentapetalae</taxon>
        <taxon>asterids</taxon>
        <taxon>lamiids</taxon>
        <taxon>Lamiales</taxon>
        <taxon>Lamiaceae</taxon>
        <taxon>Nepetoideae</taxon>
        <taxon>Mentheae</taxon>
        <taxon>Salviinae</taxon>
        <taxon>Salvia</taxon>
        <taxon>Salvia subgen. Calosphace</taxon>
    </lineage>
</organism>
<feature type="region of interest" description="Disordered" evidence="7">
    <location>
        <begin position="127"/>
        <end position="230"/>
    </location>
</feature>